<dbReference type="InterPro" id="IPR002718">
    <property type="entry name" value="OMP_Helicobacter"/>
</dbReference>
<evidence type="ECO:0000256" key="1">
    <source>
        <dbReference type="SAM" id="MobiDB-lite"/>
    </source>
</evidence>
<evidence type="ECO:0000313" key="2">
    <source>
        <dbReference type="EMBL" id="AFI06569.1"/>
    </source>
</evidence>
<accession>I0EUF0</accession>
<organism evidence="2 3">
    <name type="scientific">Helicobacter cetorum (strain ATCC BAA-540 / CCUG 52418 / MIT 99-5656)</name>
    <dbReference type="NCBI Taxonomy" id="1163745"/>
    <lineage>
        <taxon>Bacteria</taxon>
        <taxon>Pseudomonadati</taxon>
        <taxon>Campylobacterota</taxon>
        <taxon>Epsilonproteobacteria</taxon>
        <taxon>Campylobacterales</taxon>
        <taxon>Helicobacteraceae</taxon>
        <taxon>Helicobacter</taxon>
    </lineage>
</organism>
<evidence type="ECO:0000313" key="3">
    <source>
        <dbReference type="Proteomes" id="UP000005013"/>
    </source>
</evidence>
<evidence type="ECO:0008006" key="4">
    <source>
        <dbReference type="Google" id="ProtNLM"/>
    </source>
</evidence>
<dbReference type="OrthoDB" id="5314256at2"/>
<dbReference type="KEGG" id="hcm:HCD_07910"/>
<dbReference type="PATRIC" id="fig|1163745.3.peg.1676"/>
<proteinExistence type="predicted"/>
<dbReference type="HOGENOM" id="CLU_017994_1_0_7"/>
<name>I0EUF0_HELCM</name>
<keyword evidence="3" id="KW-1185">Reference proteome</keyword>
<dbReference type="RefSeq" id="WP_014660042.1">
    <property type="nucleotide sequence ID" value="NC_017735.1"/>
</dbReference>
<protein>
    <recommendedName>
        <fullName evidence="4">Outer membrane protein</fullName>
    </recommendedName>
</protein>
<dbReference type="Proteomes" id="UP000005013">
    <property type="component" value="Chromosome"/>
</dbReference>
<feature type="region of interest" description="Disordered" evidence="1">
    <location>
        <begin position="465"/>
        <end position="487"/>
    </location>
</feature>
<reference evidence="2 3" key="1">
    <citation type="journal article" date="2013" name="PLoS ONE">
        <title>Sequence Divergence and Conservation in Genomes ofHelicobacter cetorum Strains from a Dolphin and a Whale.</title>
        <authorList>
            <person name="Kersulyte D."/>
            <person name="Rossi M."/>
            <person name="Berg D.E."/>
        </authorList>
    </citation>
    <scope>NUCLEOTIDE SEQUENCE [LARGE SCALE GENOMIC DNA]</scope>
    <source>
        <strain evidence="2 3">MIT 99-5656</strain>
    </source>
</reference>
<dbReference type="PRINTS" id="PR01776">
    <property type="entry name" value="HPOMPFAMILY"/>
</dbReference>
<dbReference type="EMBL" id="CP003481">
    <property type="protein sequence ID" value="AFI06569.1"/>
    <property type="molecule type" value="Genomic_DNA"/>
</dbReference>
<gene>
    <name evidence="2" type="ordered locus">HCD_07910</name>
</gene>
<feature type="compositionally biased region" description="Polar residues" evidence="1">
    <location>
        <begin position="465"/>
        <end position="474"/>
    </location>
</feature>
<feature type="compositionally biased region" description="Low complexity" evidence="1">
    <location>
        <begin position="475"/>
        <end position="487"/>
    </location>
</feature>
<dbReference type="AlphaFoldDB" id="I0EUF0"/>
<sequence>MKAISKKAVFVLASFLSECEAHSKSGFFVEGGFETGLMESKQEIIAIAPKNLAALSLPNALYSQMLSKKAYFSNSTLKNDTTPIFTEQSLKTLESEFSTTNGLKVSLDSKNDTLNIKNFMPYNLHNLDLVWTKDNGQKVVIGGLETLDAQSQVRLSAKSLEMLKGVNDPKLSLESSKFSDSNTQRVLQSLSEIDVNITGRFDIASEYLKKTLNPKEMSVQQAKDYVNAIYDLAYVLSSKDWADLVLNYPGDFTDSDPSHSVREANKIPIISKEFLIKEYREPTTIFLYILSQMNGAFAGLTMNCQIMGENTPKECHSVGLLDKVIDPNKDPFFKDLNINNQDSRTNFQTLVHEFGHVKGYSHMGNMTCPDGSWKGIFCYQSTLQPSPSDNRQWFDYKGKRIYRGMVGVTQQAWADLGKQNKLPVNYNDIGKNFAPSESINQAFMNSFNNAISHVISSGSTNFNDPSHASKSNRINHANNLTSSANSNSSVSKNYRSAMMGFNVKVGYQQYFNQFLGLSYYGIVKYNFSKINDTIRKVSQVSLGVGADLLIDFFNTYSKNTFTSSLGVFMGLRALYNGYSVLNFFKSSGNLDFVGGFSYRYKHSKYSVGVSLPLIQHNMKFAFENANSQNFIVLKEGSSHFGMFFNYGWVF</sequence>